<reference evidence="3 4" key="1">
    <citation type="submission" date="2016-02" db="EMBL/GenBank/DDBJ databases">
        <title>Genome analysis of coral dinoflagellate symbionts highlights evolutionary adaptations to a symbiotic lifestyle.</title>
        <authorList>
            <person name="Aranda M."/>
            <person name="Li Y."/>
            <person name="Liew Y.J."/>
            <person name="Baumgarten S."/>
            <person name="Simakov O."/>
            <person name="Wilson M."/>
            <person name="Piel J."/>
            <person name="Ashoor H."/>
            <person name="Bougouffa S."/>
            <person name="Bajic V.B."/>
            <person name="Ryu T."/>
            <person name="Ravasi T."/>
            <person name="Bayer T."/>
            <person name="Micklem G."/>
            <person name="Kim H."/>
            <person name="Bhak J."/>
            <person name="Lajeunesse T.C."/>
            <person name="Voolstra C.R."/>
        </authorList>
    </citation>
    <scope>NUCLEOTIDE SEQUENCE [LARGE SCALE GENOMIC DNA]</scope>
    <source>
        <strain evidence="3 4">CCMP2467</strain>
    </source>
</reference>
<dbReference type="InterPro" id="IPR050302">
    <property type="entry name" value="Rab_GAP_TBC_domain"/>
</dbReference>
<dbReference type="SMART" id="SM00164">
    <property type="entry name" value="TBC"/>
    <property type="match status" value="1"/>
</dbReference>
<protein>
    <submittedName>
        <fullName evidence="3">TBC1 domain family member 10B</fullName>
    </submittedName>
</protein>
<feature type="region of interest" description="Disordered" evidence="1">
    <location>
        <begin position="846"/>
        <end position="951"/>
    </location>
</feature>
<feature type="compositionally biased region" description="Basic residues" evidence="1">
    <location>
        <begin position="846"/>
        <end position="858"/>
    </location>
</feature>
<dbReference type="Gene3D" id="3.50.4.10">
    <property type="entry name" value="Hepatocyte Growth Factor"/>
    <property type="match status" value="1"/>
</dbReference>
<dbReference type="OrthoDB" id="416345at2759"/>
<feature type="compositionally biased region" description="Polar residues" evidence="1">
    <location>
        <begin position="1241"/>
        <end position="1250"/>
    </location>
</feature>
<feature type="region of interest" description="Disordered" evidence="1">
    <location>
        <begin position="1"/>
        <end position="27"/>
    </location>
</feature>
<organism evidence="3 4">
    <name type="scientific">Symbiodinium microadriaticum</name>
    <name type="common">Dinoflagellate</name>
    <name type="synonym">Zooxanthella microadriatica</name>
    <dbReference type="NCBI Taxonomy" id="2951"/>
    <lineage>
        <taxon>Eukaryota</taxon>
        <taxon>Sar</taxon>
        <taxon>Alveolata</taxon>
        <taxon>Dinophyceae</taxon>
        <taxon>Suessiales</taxon>
        <taxon>Symbiodiniaceae</taxon>
        <taxon>Symbiodinium</taxon>
    </lineage>
</organism>
<dbReference type="InterPro" id="IPR035969">
    <property type="entry name" value="Rab-GAP_TBC_sf"/>
</dbReference>
<dbReference type="Pfam" id="PF00566">
    <property type="entry name" value="RabGAP-TBC"/>
    <property type="match status" value="1"/>
</dbReference>
<feature type="domain" description="Rab-GAP TBC" evidence="2">
    <location>
        <begin position="62"/>
        <end position="251"/>
    </location>
</feature>
<feature type="compositionally biased region" description="Basic and acidic residues" evidence="1">
    <location>
        <begin position="14"/>
        <end position="27"/>
    </location>
</feature>
<dbReference type="Proteomes" id="UP000186817">
    <property type="component" value="Unassembled WGS sequence"/>
</dbReference>
<feature type="compositionally biased region" description="Basic and acidic residues" evidence="1">
    <location>
        <begin position="939"/>
        <end position="948"/>
    </location>
</feature>
<accession>A0A1Q9DET6</accession>
<evidence type="ECO:0000256" key="1">
    <source>
        <dbReference type="SAM" id="MobiDB-lite"/>
    </source>
</evidence>
<proteinExistence type="predicted"/>
<feature type="region of interest" description="Disordered" evidence="1">
    <location>
        <begin position="1573"/>
        <end position="1639"/>
    </location>
</feature>
<feature type="compositionally biased region" description="Polar residues" evidence="1">
    <location>
        <begin position="1630"/>
        <end position="1639"/>
    </location>
</feature>
<feature type="compositionally biased region" description="Basic and acidic residues" evidence="1">
    <location>
        <begin position="875"/>
        <end position="885"/>
    </location>
</feature>
<evidence type="ECO:0000313" key="3">
    <source>
        <dbReference type="EMBL" id="OLP93662.1"/>
    </source>
</evidence>
<dbReference type="SUPFAM" id="SSF47923">
    <property type="entry name" value="Ypt/Rab-GAP domain of gyp1p"/>
    <property type="match status" value="2"/>
</dbReference>
<sequence length="1639" mass="178710">MKNQSHPLLANAQIDEKRSIEKQKPRKKDQVEKNLLLTYFRLDHEGHFVVTDGFRDLVRRKGVPTRYRWRAWRALTGWSALAKPGWYERIMRKAPDSKTVEAIEKDLDRTFPGIEDFDDRKKRELANMLRAHAGLFPSVGYCQGMNFVAGFLLLVAGRVPDAPKDAFFLLVQMMIKYRANLLFCDGLPLLKLHTFQYRILLQRLFPDVHRHFLENQITPELYLTKTRKVLRKMEGLQPSMASRSSVLLLSASVAWAACPNGGVENHGRCWYLGAEGATCGQTCAAQGLAYDHFVAADATPMVPSLLGRAPRTKQFPWGRIECYVPSADRYHTAKPTQSADTGDNGAPQDWSVSICRLSCACAGSSAAAVGFPGCMQPSVVLRHAGAHAIFADVSVFGAAGCWQNDCKNSDKFIADSPVLCARTCSELGDCTHWTFGEQDGAQKCFFRKSDGGREVLEGWSSGTKACAPPSLPEAFQALKAADLLKRCDAGLSDACPDMAKAVNTWQFAIRNLKKAAGSKLDAGTLQYVNQIEEILMNYDGVEHATMDAATLQDEYIDGMDIRNPWPRPRTGATQMNSLNQRDAGNFLQTYVQGTRIVSDLAATATRLQLENPESGTTPGKSRRKVWSFASGGAGEGPADMPAIAREASGRGGQVQAVLRKVQFGGQAGRPGEVAVESSGLAGWAPREGKETPVCHKGWGMVYAFKVSENSTNVLTQAVGCMELLAEQMDPGSLRWGSRAQRGNLMLFEPHAMDAWIGAQVSEDQTAGRFRDMATGKLISQRRTASYKAFCRRHTQRCRMGDAVDRYLRLVDKYQPKVFAEARIYVAKFPQQVGELLKQIKKVRKKVRKLRKRRRRRSRANQMGEAEPLATSADASHGEGGSREGDQQAGPAQTTGDEHVKKGDDNTVHENVGEETPPDWGGSSDDSAPTHEWPWGRTGRPSDRGDSPREFNSYKNIWPWLAEGEPTDWKTLREAEEKFVTSLSIVDCAGAGPRTQPADTETPKGSLNKADTTAFAAQMSDQNFPLIMANNRQVFQALQSWMESQPKVDIDINDSSLPLPLRGSFCGWILTVFTQPLCFNAAARVWDLIVCDGLQAVVLIALGVVKLWRSRLLQEDTEGILEMLSMRDGEPLAGGDIVKAALALEVQIAPGSISDGTGVRPSKLFAEWETACPAEVEDFRRAEAEICASKDDWYQSESQDSDAVVSIGEGGWCDEGAERGVTGATRSDQRCTSIAPVCSEMQAQDQVSPAASESGPPDAEGGQVVSHTIAAEAKVAVNPSMPVRKPSRSTAGSRNGGKRAEGDRGRAPGIRPQLTTDLTLTTHPEVKAGHRRVPGNPGRENGARTLKASGSPPAPAPDIRRGNRSAPSRSSSNQSWTSSSAGRSRGGLDLEVADEHRGLECKAIPVARKSRTSPLNSNKLPPSPAMSSREILEDLSMHGRTWPEQMAGLVGGKKASDTPASPTQRIPFTRTRSRNDREELEPPPSARIDTSEQSSANKSPQISEDRRVRSLSPRAGDRSQSPLDAGRLRPAGDPRSSGLQAPGWPESERVHLQVHAVTSRSDVRWNSKFHRDSGIEEAHEADAGEGQSLSPSERRKAWHIPPSAAWGSPHSAVASPRPATAPAESLAGGDTNFSEAGSPV</sequence>
<dbReference type="InterPro" id="IPR000195">
    <property type="entry name" value="Rab-GAP-TBC_dom"/>
</dbReference>
<feature type="compositionally biased region" description="Low complexity" evidence="1">
    <location>
        <begin position="1363"/>
        <end position="1379"/>
    </location>
</feature>
<feature type="region of interest" description="Disordered" evidence="1">
    <location>
        <begin position="1241"/>
        <end position="1548"/>
    </location>
</feature>
<keyword evidence="4" id="KW-1185">Reference proteome</keyword>
<feature type="compositionally biased region" description="Basic and acidic residues" evidence="1">
    <location>
        <begin position="895"/>
        <end position="911"/>
    </location>
</feature>
<dbReference type="PANTHER" id="PTHR47219:SF9">
    <property type="entry name" value="GTPASE ACTIVATING PROTEIN AND CENTROSOME-ASSOCIATED, ISOFORM B"/>
    <property type="match status" value="1"/>
</dbReference>
<dbReference type="Gene3D" id="1.10.8.270">
    <property type="entry name" value="putative rabgap domain of human tbc1 domain family member 14 like domains"/>
    <property type="match status" value="1"/>
</dbReference>
<comment type="caution">
    <text evidence="3">The sequence shown here is derived from an EMBL/GenBank/DDBJ whole genome shotgun (WGS) entry which is preliminary data.</text>
</comment>
<gene>
    <name evidence="3" type="primary">Tbc1d10b</name>
    <name evidence="3" type="ORF">AK812_SmicGene24399</name>
</gene>
<evidence type="ECO:0000259" key="2">
    <source>
        <dbReference type="PROSITE" id="PS50086"/>
    </source>
</evidence>
<feature type="compositionally biased region" description="Polar residues" evidence="1">
    <location>
        <begin position="1312"/>
        <end position="1321"/>
    </location>
</feature>
<feature type="compositionally biased region" description="Polar residues" evidence="1">
    <location>
        <begin position="1490"/>
        <end position="1501"/>
    </location>
</feature>
<dbReference type="Gene3D" id="1.10.472.80">
    <property type="entry name" value="Ypt/Rab-GAP domain of gyp1p, domain 3"/>
    <property type="match status" value="1"/>
</dbReference>
<dbReference type="EMBL" id="LSRX01000573">
    <property type="protein sequence ID" value="OLP93662.1"/>
    <property type="molecule type" value="Genomic_DNA"/>
</dbReference>
<name>A0A1Q9DET6_SYMMI</name>
<evidence type="ECO:0000313" key="4">
    <source>
        <dbReference type="Proteomes" id="UP000186817"/>
    </source>
</evidence>
<dbReference type="GO" id="GO:0005096">
    <property type="term" value="F:GTPase activator activity"/>
    <property type="evidence" value="ECO:0007669"/>
    <property type="project" value="TreeGrafter"/>
</dbReference>
<dbReference type="GO" id="GO:0031267">
    <property type="term" value="F:small GTPase binding"/>
    <property type="evidence" value="ECO:0007669"/>
    <property type="project" value="TreeGrafter"/>
</dbReference>
<dbReference type="PROSITE" id="PS50086">
    <property type="entry name" value="TBC_RABGAP"/>
    <property type="match status" value="1"/>
</dbReference>
<dbReference type="PANTHER" id="PTHR47219">
    <property type="entry name" value="RAB GTPASE-ACTIVATING PROTEIN 1-LIKE"/>
    <property type="match status" value="1"/>
</dbReference>